<reference evidence="8" key="2">
    <citation type="submission" date="2025-09" db="UniProtKB">
        <authorList>
            <consortium name="Ensembl"/>
        </authorList>
    </citation>
    <scope>IDENTIFICATION</scope>
</reference>
<dbReference type="PANTHER" id="PTHR24271:SF96">
    <property type="entry name" value="GRANZYME A-RELATED"/>
    <property type="match status" value="1"/>
</dbReference>
<evidence type="ECO:0000256" key="2">
    <source>
        <dbReference type="ARBA" id="ARBA00022729"/>
    </source>
</evidence>
<keyword evidence="9" id="KW-1185">Reference proteome</keyword>
<keyword evidence="1" id="KW-0645">Protease</keyword>
<dbReference type="Gene3D" id="2.40.10.10">
    <property type="entry name" value="Trypsin-like serine proteases"/>
    <property type="match status" value="2"/>
</dbReference>
<dbReference type="SUPFAM" id="SSF50494">
    <property type="entry name" value="Trypsin-like serine proteases"/>
    <property type="match status" value="1"/>
</dbReference>
<dbReference type="Proteomes" id="UP000694557">
    <property type="component" value="Unassembled WGS sequence"/>
</dbReference>
<evidence type="ECO:0000256" key="1">
    <source>
        <dbReference type="ARBA" id="ARBA00022670"/>
    </source>
</evidence>
<evidence type="ECO:0000256" key="5">
    <source>
        <dbReference type="ARBA" id="ARBA00023157"/>
    </source>
</evidence>
<dbReference type="Ensembl" id="ENSOKIT00005043473.1">
    <property type="protein sequence ID" value="ENSOKIP00005041217.1"/>
    <property type="gene ID" value="ENSOKIG00005017449.1"/>
</dbReference>
<dbReference type="InterPro" id="IPR018114">
    <property type="entry name" value="TRYPSIN_HIS"/>
</dbReference>
<dbReference type="AlphaFoldDB" id="A0A8C7GDQ0"/>
<accession>A0A8C7GDQ0</accession>
<keyword evidence="5" id="KW-1015">Disulfide bond</keyword>
<feature type="signal peptide" evidence="6">
    <location>
        <begin position="1"/>
        <end position="30"/>
    </location>
</feature>
<sequence>MERFSRIIRFGGPLLQTTLLIVSVWKLAACSEVTIVGGHEVKPHSRPWMVSLQVKNNHICGGTLIRDQWVLTAAHCKGVFGESKKFVEALLGAHSLTSSKNTQRVAIEEYYVPGTYSDRTKEDDIMLIKLKMKVKVNSKAVKVKEVSKSGKDLQVGTQCQVTGWGVVSATGSMPSDTLQVAEVDILDRKLCDCFYNRNPVITQDMLCASNNKRQADACKGDSGGPLECKKAFVGLVSGGLGCGNPKKPGVYTRFSKRHLDWIHKIIKHQSNTTNVGILAVATRHLWISFRESGCLCCISMCQTRFLCWTSL</sequence>
<evidence type="ECO:0000256" key="6">
    <source>
        <dbReference type="SAM" id="SignalP"/>
    </source>
</evidence>
<dbReference type="GO" id="GO:0006508">
    <property type="term" value="P:proteolysis"/>
    <property type="evidence" value="ECO:0007669"/>
    <property type="project" value="UniProtKB-KW"/>
</dbReference>
<dbReference type="InterPro" id="IPR043504">
    <property type="entry name" value="Peptidase_S1_PA_chymotrypsin"/>
</dbReference>
<gene>
    <name evidence="8" type="primary">GZMK</name>
</gene>
<evidence type="ECO:0000256" key="3">
    <source>
        <dbReference type="ARBA" id="ARBA00022801"/>
    </source>
</evidence>
<protein>
    <submittedName>
        <fullName evidence="8">Granzyme K</fullName>
    </submittedName>
</protein>
<evidence type="ECO:0000313" key="9">
    <source>
        <dbReference type="Proteomes" id="UP000694557"/>
    </source>
</evidence>
<dbReference type="CDD" id="cd00190">
    <property type="entry name" value="Tryp_SPc"/>
    <property type="match status" value="1"/>
</dbReference>
<evidence type="ECO:0000256" key="4">
    <source>
        <dbReference type="ARBA" id="ARBA00022825"/>
    </source>
</evidence>
<dbReference type="PRINTS" id="PR00722">
    <property type="entry name" value="CHYMOTRYPSIN"/>
</dbReference>
<keyword evidence="4" id="KW-0720">Serine protease</keyword>
<dbReference type="PANTHER" id="PTHR24271">
    <property type="entry name" value="KALLIKREIN-RELATED"/>
    <property type="match status" value="1"/>
</dbReference>
<dbReference type="GeneTree" id="ENSGT00940000161886"/>
<feature type="chain" id="PRO_5034951534" evidence="6">
    <location>
        <begin position="31"/>
        <end position="311"/>
    </location>
</feature>
<dbReference type="InterPro" id="IPR001254">
    <property type="entry name" value="Trypsin_dom"/>
</dbReference>
<organism evidence="8 9">
    <name type="scientific">Oncorhynchus kisutch</name>
    <name type="common">Coho salmon</name>
    <name type="synonym">Salmo kisutch</name>
    <dbReference type="NCBI Taxonomy" id="8019"/>
    <lineage>
        <taxon>Eukaryota</taxon>
        <taxon>Metazoa</taxon>
        <taxon>Chordata</taxon>
        <taxon>Craniata</taxon>
        <taxon>Vertebrata</taxon>
        <taxon>Euteleostomi</taxon>
        <taxon>Actinopterygii</taxon>
        <taxon>Neopterygii</taxon>
        <taxon>Teleostei</taxon>
        <taxon>Protacanthopterygii</taxon>
        <taxon>Salmoniformes</taxon>
        <taxon>Salmonidae</taxon>
        <taxon>Salmoninae</taxon>
        <taxon>Oncorhynchus</taxon>
    </lineage>
</organism>
<evidence type="ECO:0000259" key="7">
    <source>
        <dbReference type="PROSITE" id="PS50240"/>
    </source>
</evidence>
<dbReference type="Pfam" id="PF00089">
    <property type="entry name" value="Trypsin"/>
    <property type="match status" value="1"/>
</dbReference>
<dbReference type="InterPro" id="IPR009003">
    <property type="entry name" value="Peptidase_S1_PA"/>
</dbReference>
<proteinExistence type="predicted"/>
<dbReference type="SMART" id="SM00020">
    <property type="entry name" value="Tryp_SPc"/>
    <property type="match status" value="1"/>
</dbReference>
<keyword evidence="2 6" id="KW-0732">Signal</keyword>
<dbReference type="FunFam" id="2.40.10.10:FF:000120">
    <property type="entry name" value="Putative serine protease"/>
    <property type="match status" value="1"/>
</dbReference>
<keyword evidence="3" id="KW-0378">Hydrolase</keyword>
<evidence type="ECO:0000313" key="8">
    <source>
        <dbReference type="Ensembl" id="ENSOKIP00005041217.1"/>
    </source>
</evidence>
<reference evidence="8" key="1">
    <citation type="submission" date="2025-08" db="UniProtKB">
        <authorList>
            <consortium name="Ensembl"/>
        </authorList>
    </citation>
    <scope>IDENTIFICATION</scope>
</reference>
<dbReference type="InterPro" id="IPR001314">
    <property type="entry name" value="Peptidase_S1A"/>
</dbReference>
<name>A0A8C7GDQ0_ONCKI</name>
<feature type="domain" description="Peptidase S1" evidence="7">
    <location>
        <begin position="35"/>
        <end position="267"/>
    </location>
</feature>
<dbReference type="GO" id="GO:0004252">
    <property type="term" value="F:serine-type endopeptidase activity"/>
    <property type="evidence" value="ECO:0007669"/>
    <property type="project" value="InterPro"/>
</dbReference>
<dbReference type="PROSITE" id="PS50240">
    <property type="entry name" value="TRYPSIN_DOM"/>
    <property type="match status" value="1"/>
</dbReference>
<dbReference type="PROSITE" id="PS00134">
    <property type="entry name" value="TRYPSIN_HIS"/>
    <property type="match status" value="1"/>
</dbReference>